<feature type="region of interest" description="Disordered" evidence="1">
    <location>
        <begin position="551"/>
        <end position="582"/>
    </location>
</feature>
<sequence>MTGMTELTIGDEELLVHVFVVLDEFTGDRPYQRLRELWENCRPLMGRAIVGTDLPVHLPADAAELPDGFVAEAVIAGQESVGGDCQAVLRRRHDVLNLSIAFAAVGGSRSGAWADFERQWEGLLAGFEDALVGEVRIYYGKVPESDDLPLTASTGLADAARRSLPPVPEQPGWQTTGITTTAGFPVWEISPRDDSRTLRRILVLTPEQHDARLSAWVWSAGHPGAPPLAGYLLHMAKIRYQMRVWDRGKSLRGLRARAADSFARIRAGSDDQDPGLRDVELDVASALAALLTMKQTVEIATHNMMLNLADAVPAGQGHDMFGDDRALAEIFPAQLDDEIAYLRADQDLLREAREITAVRSPARTRSVSVSPIRTSEPTIGILTAMPLEFHAMRSLLDDVQEATLPLDHARYVRGVLPSLDPDSPHHVVLAQTGATGTNPAADAATNMARSFPTVTGLIMTGIAAGVPDPRDPQRHVRLGDIVVASWGIVEYEHVVVREGEGVELRETFPRPWQKLCRGADRLEADEEEDLRPWEQWLDVSATPSLARYARPSDDTDLLAPGPDGVRPRHPRRSASKHRAGWPKVHQGRIGSANVSLRDGRIRDQLAAQYGLRAFEMEGAGVGTSAFLNDRHWFMVRGISDYADKSFGTPWRRYAALAAAAYVRALLAVSQPEPLSHRSGEQSNVL</sequence>
<dbReference type="InterPro" id="IPR035994">
    <property type="entry name" value="Nucleoside_phosphorylase_sf"/>
</dbReference>
<comment type="caution">
    <text evidence="5">The sequence shown here is derived from an EMBL/GenBank/DDBJ whole genome shotgun (WGS) entry which is preliminary data.</text>
</comment>
<dbReference type="Pfam" id="PF20270">
    <property type="entry name" value="CATRA-C"/>
    <property type="match status" value="1"/>
</dbReference>
<dbReference type="PANTHER" id="PTHR46832">
    <property type="entry name" value="5'-METHYLTHIOADENOSINE/S-ADENOSYLHOMOCYSTEINE NUCLEOSIDASE"/>
    <property type="match status" value="1"/>
</dbReference>
<dbReference type="InterPro" id="IPR000845">
    <property type="entry name" value="Nucleoside_phosphorylase_d"/>
</dbReference>
<dbReference type="Pfam" id="PF01048">
    <property type="entry name" value="PNP_UDP_1"/>
    <property type="match status" value="1"/>
</dbReference>
<keyword evidence="6" id="KW-1185">Reference proteome</keyword>
<dbReference type="Gene3D" id="3.40.50.1580">
    <property type="entry name" value="Nucleoside phosphorylase domain"/>
    <property type="match status" value="1"/>
</dbReference>
<evidence type="ECO:0000259" key="4">
    <source>
        <dbReference type="Pfam" id="PF20270"/>
    </source>
</evidence>
<dbReference type="NCBIfam" id="NF038357">
    <property type="entry name" value="BN6_48550_fam"/>
    <property type="match status" value="1"/>
</dbReference>
<proteinExistence type="predicted"/>
<dbReference type="InterPro" id="IPR046922">
    <property type="entry name" value="CATRA-N"/>
</dbReference>
<dbReference type="EMBL" id="JAGINW010000001">
    <property type="protein sequence ID" value="MBP2326641.1"/>
    <property type="molecule type" value="Genomic_DNA"/>
</dbReference>
<evidence type="ECO:0000256" key="1">
    <source>
        <dbReference type="SAM" id="MobiDB-lite"/>
    </source>
</evidence>
<feature type="domain" description="CASPASE and TPR Repeat-Associated C-terminal" evidence="4">
    <location>
        <begin position="226"/>
        <end position="345"/>
    </location>
</feature>
<dbReference type="InterPro" id="IPR046923">
    <property type="entry name" value="CATRA-C"/>
</dbReference>
<reference evidence="5 6" key="1">
    <citation type="submission" date="2021-03" db="EMBL/GenBank/DDBJ databases">
        <title>Sequencing the genomes of 1000 actinobacteria strains.</title>
        <authorList>
            <person name="Klenk H.-P."/>
        </authorList>
    </citation>
    <scope>NUCLEOTIDE SEQUENCE [LARGE SCALE GENOMIC DNA]</scope>
    <source>
        <strain evidence="5 6">DSM 46670</strain>
    </source>
</reference>
<evidence type="ECO:0000259" key="2">
    <source>
        <dbReference type="Pfam" id="PF01048"/>
    </source>
</evidence>
<feature type="compositionally biased region" description="Basic residues" evidence="1">
    <location>
        <begin position="567"/>
        <end position="580"/>
    </location>
</feature>
<protein>
    <submittedName>
        <fullName evidence="5">Nucleoside phosphorylase</fullName>
    </submittedName>
</protein>
<evidence type="ECO:0000313" key="5">
    <source>
        <dbReference type="EMBL" id="MBP2326641.1"/>
    </source>
</evidence>
<accession>A0ABS4TQF4</accession>
<feature type="domain" description="CASPASE and TPR Repeat-Associated N-terminal" evidence="3">
    <location>
        <begin position="13"/>
        <end position="221"/>
    </location>
</feature>
<dbReference type="PANTHER" id="PTHR46832:SF1">
    <property type="entry name" value="5'-METHYLTHIOADENOSINE_S-ADENOSYLHOMOCYSTEINE NUCLEOSIDASE"/>
    <property type="match status" value="1"/>
</dbReference>
<dbReference type="RefSeq" id="WP_209643686.1">
    <property type="nucleotide sequence ID" value="NZ_JAGINW010000001.1"/>
</dbReference>
<dbReference type="SUPFAM" id="SSF53167">
    <property type="entry name" value="Purine and uridine phosphorylases"/>
    <property type="match status" value="1"/>
</dbReference>
<name>A0ABS4TQF4_9PSEU</name>
<feature type="domain" description="Nucleoside phosphorylase" evidence="2">
    <location>
        <begin position="378"/>
        <end position="650"/>
    </location>
</feature>
<evidence type="ECO:0000259" key="3">
    <source>
        <dbReference type="Pfam" id="PF20269"/>
    </source>
</evidence>
<dbReference type="Proteomes" id="UP001519332">
    <property type="component" value="Unassembled WGS sequence"/>
</dbReference>
<organism evidence="5 6">
    <name type="scientific">Kibdelosporangium banguiense</name>
    <dbReference type="NCBI Taxonomy" id="1365924"/>
    <lineage>
        <taxon>Bacteria</taxon>
        <taxon>Bacillati</taxon>
        <taxon>Actinomycetota</taxon>
        <taxon>Actinomycetes</taxon>
        <taxon>Pseudonocardiales</taxon>
        <taxon>Pseudonocardiaceae</taxon>
        <taxon>Kibdelosporangium</taxon>
    </lineage>
</organism>
<dbReference type="Pfam" id="PF20269">
    <property type="entry name" value="CATRA-N"/>
    <property type="match status" value="1"/>
</dbReference>
<gene>
    <name evidence="5" type="ORF">JOF56_007026</name>
</gene>
<evidence type="ECO:0000313" key="6">
    <source>
        <dbReference type="Proteomes" id="UP001519332"/>
    </source>
</evidence>